<gene>
    <name evidence="4" type="ORF">Back2_12630</name>
</gene>
<name>A0A3G9IF24_9ACTN</name>
<dbReference type="OrthoDB" id="5242879at2"/>
<protein>
    <submittedName>
        <fullName evidence="4">Sortase</fullName>
    </submittedName>
</protein>
<dbReference type="Proteomes" id="UP000271573">
    <property type="component" value="Chromosome"/>
</dbReference>
<dbReference type="InterPro" id="IPR042003">
    <property type="entry name" value="Sortase_E"/>
</dbReference>
<organism evidence="4 5">
    <name type="scientific">Nocardioides baekrokdamisoli</name>
    <dbReference type="NCBI Taxonomy" id="1804624"/>
    <lineage>
        <taxon>Bacteria</taxon>
        <taxon>Bacillati</taxon>
        <taxon>Actinomycetota</taxon>
        <taxon>Actinomycetes</taxon>
        <taxon>Propionibacteriales</taxon>
        <taxon>Nocardioidaceae</taxon>
        <taxon>Nocardioides</taxon>
    </lineage>
</organism>
<dbReference type="CDD" id="cd05830">
    <property type="entry name" value="Sortase_E"/>
    <property type="match status" value="1"/>
</dbReference>
<feature type="transmembrane region" description="Helical" evidence="3">
    <location>
        <begin position="261"/>
        <end position="282"/>
    </location>
</feature>
<reference evidence="4 5" key="1">
    <citation type="submission" date="2018-11" db="EMBL/GenBank/DDBJ databases">
        <title>Complete genome sequence of Nocardioides baekrokdamisoli strain KCTC 39748.</title>
        <authorList>
            <person name="Kang S.W."/>
            <person name="Lee K.C."/>
            <person name="Kim K.K."/>
            <person name="Kim J.S."/>
            <person name="Kim D.S."/>
            <person name="Ko S.H."/>
            <person name="Yang S.H."/>
            <person name="Shin Y.K."/>
            <person name="Lee J.S."/>
        </authorList>
    </citation>
    <scope>NUCLEOTIDE SEQUENCE [LARGE SCALE GENOMIC DNA]</scope>
    <source>
        <strain evidence="4 5">KCTC 39748</strain>
    </source>
</reference>
<feature type="transmembrane region" description="Helical" evidence="3">
    <location>
        <begin position="43"/>
        <end position="65"/>
    </location>
</feature>
<keyword evidence="3" id="KW-1133">Transmembrane helix</keyword>
<keyword evidence="5" id="KW-1185">Reference proteome</keyword>
<keyword evidence="3" id="KW-0472">Membrane</keyword>
<dbReference type="InterPro" id="IPR005754">
    <property type="entry name" value="Sortase"/>
</dbReference>
<dbReference type="Pfam" id="PF04203">
    <property type="entry name" value="Sortase"/>
    <property type="match status" value="1"/>
</dbReference>
<evidence type="ECO:0000256" key="2">
    <source>
        <dbReference type="SAM" id="MobiDB-lite"/>
    </source>
</evidence>
<accession>A0A3G9IF24</accession>
<dbReference type="KEGG" id="nbe:Back2_12630"/>
<dbReference type="RefSeq" id="WP_125567776.1">
    <property type="nucleotide sequence ID" value="NZ_AP019307.1"/>
</dbReference>
<keyword evidence="3" id="KW-0812">Transmembrane</keyword>
<feature type="region of interest" description="Disordered" evidence="2">
    <location>
        <begin position="1"/>
        <end position="29"/>
    </location>
</feature>
<keyword evidence="1" id="KW-0378">Hydrolase</keyword>
<dbReference type="InterPro" id="IPR023365">
    <property type="entry name" value="Sortase_dom-sf"/>
</dbReference>
<dbReference type="Gene3D" id="2.40.260.10">
    <property type="entry name" value="Sortase"/>
    <property type="match status" value="1"/>
</dbReference>
<dbReference type="AlphaFoldDB" id="A0A3G9IF24"/>
<proteinExistence type="predicted"/>
<evidence type="ECO:0000313" key="5">
    <source>
        <dbReference type="Proteomes" id="UP000271573"/>
    </source>
</evidence>
<dbReference type="SUPFAM" id="SSF63817">
    <property type="entry name" value="Sortase"/>
    <property type="match status" value="1"/>
</dbReference>
<evidence type="ECO:0000256" key="1">
    <source>
        <dbReference type="ARBA" id="ARBA00022801"/>
    </source>
</evidence>
<evidence type="ECO:0000256" key="3">
    <source>
        <dbReference type="SAM" id="Phobius"/>
    </source>
</evidence>
<sequence length="317" mass="33538">MSIDTQAGPDQQTTAPKRRRSSAMRPRVQLVPRATPPSPRALLISYALSLLSAVLIAVLVNLTVISQFQHLTAQRSLYASLRLSLAAGSAPIGQTDVNGQLVVPGTPIALLQIPAIGVDEVVIEGTTSTQTRRAVGHSRDSPLPGQPGVSVLMGRQAAYGGVFGDLDRLRSGDVITVTTGQGISQYRVIGPRTGTEELPDLGVGQGRLMLISASGLPFMPDGTVRVDATLISKAFPRPAPVFSSGALTPQEKPMAGDDSHAVALSWLLELLVLIAVGAVVAWQRWDRRAAWIVFLPLVLVTSLACADRICDLLPNLV</sequence>
<dbReference type="EMBL" id="AP019307">
    <property type="protein sequence ID" value="BBH16976.1"/>
    <property type="molecule type" value="Genomic_DNA"/>
</dbReference>
<feature type="transmembrane region" description="Helical" evidence="3">
    <location>
        <begin position="288"/>
        <end position="306"/>
    </location>
</feature>
<dbReference type="GO" id="GO:0016787">
    <property type="term" value="F:hydrolase activity"/>
    <property type="evidence" value="ECO:0007669"/>
    <property type="project" value="UniProtKB-KW"/>
</dbReference>
<feature type="compositionally biased region" description="Polar residues" evidence="2">
    <location>
        <begin position="1"/>
        <end position="15"/>
    </location>
</feature>
<evidence type="ECO:0000313" key="4">
    <source>
        <dbReference type="EMBL" id="BBH16976.1"/>
    </source>
</evidence>